<feature type="domain" description="Nudix hydrolase" evidence="8">
    <location>
        <begin position="61"/>
        <end position="182"/>
    </location>
</feature>
<evidence type="ECO:0000256" key="4">
    <source>
        <dbReference type="ARBA" id="ARBA00022723"/>
    </source>
</evidence>
<comment type="cofactor">
    <cofactor evidence="1">
        <name>Mg(2+)</name>
        <dbReference type="ChEBI" id="CHEBI:18420"/>
    </cofactor>
</comment>
<dbReference type="OrthoDB" id="9791656at2"/>
<evidence type="ECO:0000313" key="9">
    <source>
        <dbReference type="EMBL" id="QEI07713.1"/>
    </source>
</evidence>
<name>A0A5C0B1S3_9BURK</name>
<dbReference type="KEGG" id="pacr:FXN63_19115"/>
<proteinExistence type="inferred from homology"/>
<dbReference type="GO" id="GO:0006742">
    <property type="term" value="P:NADP+ catabolic process"/>
    <property type="evidence" value="ECO:0007669"/>
    <property type="project" value="TreeGrafter"/>
</dbReference>
<dbReference type="Pfam" id="PF14803">
    <property type="entry name" value="Zn_ribbon_Nudix"/>
    <property type="match status" value="1"/>
</dbReference>
<comment type="similarity">
    <text evidence="3">Belongs to the Nudix hydrolase family. NudC subfamily.</text>
</comment>
<keyword evidence="10" id="KW-1185">Reference proteome</keyword>
<reference evidence="9 10" key="1">
    <citation type="submission" date="2019-08" db="EMBL/GenBank/DDBJ databases">
        <title>Amphibian skin-associated Pigmentiphaga: genome sequence and occurrence across geography and hosts.</title>
        <authorList>
            <person name="Bletz M.C."/>
            <person name="Bunk B."/>
            <person name="Sproeer C."/>
            <person name="Biwer P."/>
            <person name="Reiter S."/>
            <person name="Rabemananjara F.C.E."/>
            <person name="Schulz S."/>
            <person name="Overmann J."/>
            <person name="Vences M."/>
        </authorList>
    </citation>
    <scope>NUCLEOTIDE SEQUENCE [LARGE SCALE GENOMIC DNA]</scope>
    <source>
        <strain evidence="9 10">Mada1488</strain>
    </source>
</reference>
<dbReference type="AlphaFoldDB" id="A0A5C0B1S3"/>
<dbReference type="GO" id="GO:0035529">
    <property type="term" value="F:NADH pyrophosphatase activity"/>
    <property type="evidence" value="ECO:0007669"/>
    <property type="project" value="TreeGrafter"/>
</dbReference>
<dbReference type="PROSITE" id="PS00893">
    <property type="entry name" value="NUDIX_BOX"/>
    <property type="match status" value="1"/>
</dbReference>
<dbReference type="Proteomes" id="UP000325161">
    <property type="component" value="Chromosome"/>
</dbReference>
<dbReference type="PANTHER" id="PTHR42904">
    <property type="entry name" value="NUDIX HYDROLASE, NUDC SUBFAMILY"/>
    <property type="match status" value="1"/>
</dbReference>
<gene>
    <name evidence="9" type="ORF">FXN63_19115</name>
</gene>
<keyword evidence="4" id="KW-0479">Metal-binding</keyword>
<dbReference type="InterPro" id="IPR015797">
    <property type="entry name" value="NUDIX_hydrolase-like_dom_sf"/>
</dbReference>
<dbReference type="EMBL" id="CP043046">
    <property type="protein sequence ID" value="QEI07713.1"/>
    <property type="molecule type" value="Genomic_DNA"/>
</dbReference>
<evidence type="ECO:0000256" key="3">
    <source>
        <dbReference type="ARBA" id="ARBA00009595"/>
    </source>
</evidence>
<organism evidence="9 10">
    <name type="scientific">Pigmentiphaga aceris</name>
    <dbReference type="NCBI Taxonomy" id="1940612"/>
    <lineage>
        <taxon>Bacteria</taxon>
        <taxon>Pseudomonadati</taxon>
        <taxon>Pseudomonadota</taxon>
        <taxon>Betaproteobacteria</taxon>
        <taxon>Burkholderiales</taxon>
        <taxon>Alcaligenaceae</taxon>
        <taxon>Pigmentiphaga</taxon>
    </lineage>
</organism>
<evidence type="ECO:0000256" key="7">
    <source>
        <dbReference type="ARBA" id="ARBA00023679"/>
    </source>
</evidence>
<comment type="cofactor">
    <cofactor evidence="2">
        <name>Zn(2+)</name>
        <dbReference type="ChEBI" id="CHEBI:29105"/>
    </cofactor>
</comment>
<dbReference type="Gene3D" id="2.20.70.10">
    <property type="match status" value="1"/>
</dbReference>
<dbReference type="Gene3D" id="3.90.79.10">
    <property type="entry name" value="Nucleoside Triphosphate Pyrophosphohydrolase"/>
    <property type="match status" value="1"/>
</dbReference>
<accession>A0A5C0B1S3</accession>
<dbReference type="GO" id="GO:0005829">
    <property type="term" value="C:cytosol"/>
    <property type="evidence" value="ECO:0007669"/>
    <property type="project" value="TreeGrafter"/>
</dbReference>
<keyword evidence="6" id="KW-0460">Magnesium</keyword>
<dbReference type="GO" id="GO:0019677">
    <property type="term" value="P:NAD+ catabolic process"/>
    <property type="evidence" value="ECO:0007669"/>
    <property type="project" value="TreeGrafter"/>
</dbReference>
<protein>
    <submittedName>
        <fullName evidence="9">NUDIX domain-containing protein</fullName>
    </submittedName>
</protein>
<dbReference type="PROSITE" id="PS51462">
    <property type="entry name" value="NUDIX"/>
    <property type="match status" value="1"/>
</dbReference>
<dbReference type="InterPro" id="IPR000086">
    <property type="entry name" value="NUDIX_hydrolase_dom"/>
</dbReference>
<evidence type="ECO:0000313" key="10">
    <source>
        <dbReference type="Proteomes" id="UP000325161"/>
    </source>
</evidence>
<sequence length="194" mass="20742">MNTAVASSAVLPTATDAAPALPGGYRFCPRCATALSRGVPLGADDPRERTLCGNCGWVHWDNPLPVVAALVQLGDKILLARNAAWTPGKFALIAGFMERGETPEAGIAREVMEETGLTVVEHNMIGVYPFLLRNELLLVYHVRAEGDVHLSPELAEYKLVDPADLVPWPQGTGPAVGDWMRSQGLVVPDAVPLP</sequence>
<keyword evidence="5" id="KW-0378">Hydrolase</keyword>
<dbReference type="InterPro" id="IPR020084">
    <property type="entry name" value="NUDIX_hydrolase_CS"/>
</dbReference>
<evidence type="ECO:0000256" key="2">
    <source>
        <dbReference type="ARBA" id="ARBA00001947"/>
    </source>
</evidence>
<evidence type="ECO:0000256" key="1">
    <source>
        <dbReference type="ARBA" id="ARBA00001946"/>
    </source>
</evidence>
<dbReference type="PANTHER" id="PTHR42904:SF6">
    <property type="entry name" value="NAD-CAPPED RNA HYDROLASE NUDT12"/>
    <property type="match status" value="1"/>
</dbReference>
<dbReference type="InterPro" id="IPR029401">
    <property type="entry name" value="Nudix_N"/>
</dbReference>
<evidence type="ECO:0000256" key="6">
    <source>
        <dbReference type="ARBA" id="ARBA00022842"/>
    </source>
</evidence>
<evidence type="ECO:0000256" key="5">
    <source>
        <dbReference type="ARBA" id="ARBA00022801"/>
    </source>
</evidence>
<evidence type="ECO:0000259" key="8">
    <source>
        <dbReference type="PROSITE" id="PS51462"/>
    </source>
</evidence>
<dbReference type="Pfam" id="PF00293">
    <property type="entry name" value="NUDIX"/>
    <property type="match status" value="1"/>
</dbReference>
<dbReference type="GO" id="GO:0046872">
    <property type="term" value="F:metal ion binding"/>
    <property type="evidence" value="ECO:0007669"/>
    <property type="project" value="UniProtKB-KW"/>
</dbReference>
<comment type="catalytic activity">
    <reaction evidence="7">
        <text>a 5'-end NAD(+)-phospho-ribonucleoside in mRNA + H2O = a 5'-end phospho-adenosine-phospho-ribonucleoside in mRNA + beta-nicotinamide D-ribonucleotide + 2 H(+)</text>
        <dbReference type="Rhea" id="RHEA:60876"/>
        <dbReference type="Rhea" id="RHEA-COMP:15698"/>
        <dbReference type="Rhea" id="RHEA-COMP:15719"/>
        <dbReference type="ChEBI" id="CHEBI:14649"/>
        <dbReference type="ChEBI" id="CHEBI:15377"/>
        <dbReference type="ChEBI" id="CHEBI:15378"/>
        <dbReference type="ChEBI" id="CHEBI:144029"/>
        <dbReference type="ChEBI" id="CHEBI:144051"/>
    </reaction>
    <physiologicalReaction direction="left-to-right" evidence="7">
        <dbReference type="Rhea" id="RHEA:60877"/>
    </physiologicalReaction>
</comment>
<dbReference type="SUPFAM" id="SSF55811">
    <property type="entry name" value="Nudix"/>
    <property type="match status" value="1"/>
</dbReference>
<dbReference type="InterPro" id="IPR050241">
    <property type="entry name" value="NAD-cap_RNA_hydrolase_NudC"/>
</dbReference>